<comment type="caution">
    <text evidence="2">The sequence shown here is derived from an EMBL/GenBank/DDBJ whole genome shotgun (WGS) entry which is preliminary data.</text>
</comment>
<proteinExistence type="predicted"/>
<evidence type="ECO:0000259" key="1">
    <source>
        <dbReference type="Pfam" id="PF07238"/>
    </source>
</evidence>
<feature type="domain" description="PilZ" evidence="1">
    <location>
        <begin position="3"/>
        <end position="93"/>
    </location>
</feature>
<dbReference type="EMBL" id="BMIO01000019">
    <property type="protein sequence ID" value="GGD54215.1"/>
    <property type="molecule type" value="Genomic_DNA"/>
</dbReference>
<accession>A0A916YPD0</accession>
<keyword evidence="3" id="KW-1185">Reference proteome</keyword>
<dbReference type="Pfam" id="PF07238">
    <property type="entry name" value="PilZ"/>
    <property type="match status" value="1"/>
</dbReference>
<dbReference type="SUPFAM" id="SSF141371">
    <property type="entry name" value="PilZ domain-like"/>
    <property type="match status" value="1"/>
</dbReference>
<dbReference type="GO" id="GO:0035438">
    <property type="term" value="F:cyclic-di-GMP binding"/>
    <property type="evidence" value="ECO:0007669"/>
    <property type="project" value="InterPro"/>
</dbReference>
<reference evidence="2 3" key="1">
    <citation type="journal article" date="2014" name="Int. J. Syst. Evol. Microbiol.">
        <title>Complete genome sequence of Corynebacterium casei LMG S-19264T (=DSM 44701T), isolated from a smear-ripened cheese.</title>
        <authorList>
            <consortium name="US DOE Joint Genome Institute (JGI-PGF)"/>
            <person name="Walter F."/>
            <person name="Albersmeier A."/>
            <person name="Kalinowski J."/>
            <person name="Ruckert C."/>
        </authorList>
    </citation>
    <scope>NUCLEOTIDE SEQUENCE [LARGE SCALE GENOMIC DNA]</scope>
    <source>
        <strain evidence="2 3">CGMCC 1.15358</strain>
    </source>
</reference>
<evidence type="ECO:0000313" key="2">
    <source>
        <dbReference type="EMBL" id="GGD54215.1"/>
    </source>
</evidence>
<gene>
    <name evidence="2" type="ORF">GCM10010989_30480</name>
</gene>
<protein>
    <recommendedName>
        <fullName evidence="1">PilZ domain-containing protein</fullName>
    </recommendedName>
</protein>
<dbReference type="Proteomes" id="UP000598997">
    <property type="component" value="Unassembled WGS sequence"/>
</dbReference>
<dbReference type="Gene3D" id="2.40.10.220">
    <property type="entry name" value="predicted glycosyltransferase like domains"/>
    <property type="match status" value="1"/>
</dbReference>
<evidence type="ECO:0000313" key="3">
    <source>
        <dbReference type="Proteomes" id="UP000598997"/>
    </source>
</evidence>
<dbReference type="RefSeq" id="WP_082924264.1">
    <property type="nucleotide sequence ID" value="NZ_BMIO01000019.1"/>
</dbReference>
<sequence>MSKRESIRLPVRLSASCKFGNNLSQNVVLVDLSEAGCRLENAPRILLRGELITLSFDEFEFIEGKVRWLTKGGAAGIQFAEPIYQADYHALRRASELITLTHVPVDLTP</sequence>
<dbReference type="InterPro" id="IPR009875">
    <property type="entry name" value="PilZ_domain"/>
</dbReference>
<name>A0A916YPD0_9SPHN</name>
<dbReference type="OrthoDB" id="9794070at2"/>
<dbReference type="AlphaFoldDB" id="A0A916YPD0"/>
<organism evidence="2 3">
    <name type="scientific">Croceicoccus pelagius</name>
    <dbReference type="NCBI Taxonomy" id="1703341"/>
    <lineage>
        <taxon>Bacteria</taxon>
        <taxon>Pseudomonadati</taxon>
        <taxon>Pseudomonadota</taxon>
        <taxon>Alphaproteobacteria</taxon>
        <taxon>Sphingomonadales</taxon>
        <taxon>Erythrobacteraceae</taxon>
        <taxon>Croceicoccus</taxon>
    </lineage>
</organism>